<evidence type="ECO:0000313" key="1">
    <source>
        <dbReference type="EMBL" id="KAJ0013652.1"/>
    </source>
</evidence>
<reference evidence="2" key="1">
    <citation type="journal article" date="2023" name="G3 (Bethesda)">
        <title>Genome assembly and association tests identify interacting loci associated with vigor, precocity, and sex in interspecific pistachio rootstocks.</title>
        <authorList>
            <person name="Palmer W."/>
            <person name="Jacygrad E."/>
            <person name="Sagayaradj S."/>
            <person name="Cavanaugh K."/>
            <person name="Han R."/>
            <person name="Bertier L."/>
            <person name="Beede B."/>
            <person name="Kafkas S."/>
            <person name="Golino D."/>
            <person name="Preece J."/>
            <person name="Michelmore R."/>
        </authorList>
    </citation>
    <scope>NUCLEOTIDE SEQUENCE [LARGE SCALE GENOMIC DNA]</scope>
</reference>
<accession>A0ACC0X9L5</accession>
<organism evidence="1 2">
    <name type="scientific">Pistacia integerrima</name>
    <dbReference type="NCBI Taxonomy" id="434235"/>
    <lineage>
        <taxon>Eukaryota</taxon>
        <taxon>Viridiplantae</taxon>
        <taxon>Streptophyta</taxon>
        <taxon>Embryophyta</taxon>
        <taxon>Tracheophyta</taxon>
        <taxon>Spermatophyta</taxon>
        <taxon>Magnoliopsida</taxon>
        <taxon>eudicotyledons</taxon>
        <taxon>Gunneridae</taxon>
        <taxon>Pentapetalae</taxon>
        <taxon>rosids</taxon>
        <taxon>malvids</taxon>
        <taxon>Sapindales</taxon>
        <taxon>Anacardiaceae</taxon>
        <taxon>Pistacia</taxon>
    </lineage>
</organism>
<keyword evidence="2" id="KW-1185">Reference proteome</keyword>
<comment type="caution">
    <text evidence="1">The sequence shown here is derived from an EMBL/GenBank/DDBJ whole genome shotgun (WGS) entry which is preliminary data.</text>
</comment>
<protein>
    <submittedName>
        <fullName evidence="1">Uncharacterized protein</fullName>
    </submittedName>
</protein>
<sequence length="1040" mass="118666">MNMMMEGEGFSSSKKRGVPNYDYGFTHTLFSWSLDDISNKNLFSHKVKKIPESFESVKQYFGSFVYPLLEETRAQLFSRMETISGAPYAEVVAFDESKPHEAEIYDVKVDYWRNRFSNSGKEPYKTLPGDILVLADAKPETISDLERVGRMWSFLSVIKIPEDENENKTDSTSTYFKVKASRSIQVDDRQKSLFVIFLVNIIPNIRIWKSLHMSRNLQIIKEVLCTDSVLEETCQICSEQNGGIWNEKFGLILSSTMNDFQLKAVLACLDSVHCDHKSSVQLIWGPPGTGKTKAVSMLLFTLLRTKCRTLTCSPTNVAIMEVASRVLKQLKETIKTDDYGRGTLLFPLGDILLFGSTERLKVGEEIKEIYLDYRVKRLSECFGMQTGWRHCFTSTIDLLEDCVSQYHIFLENELIKKRENSSEDEIKEASKEQFKSFLEYVRERFKSTVTPLRNCLFILCTHIPKSFILENNFQNMVALITLLDSLETLLFQDSVVSEELEELFSHSVAEDCSSSSGHKKYLLHKRMGECHTVLRILQDSFSKLELPSAMSVESLKIFCFKTASVIFCTASSSFKLHSVAMEPLNILVVDEAAQLKESELTIPLQLPGLKHTILIGDECQLPAMVESNVSDEAGFGRSLFERLSSLGHSKHLLNIQYRMHPSISYFPNSYFYNNQILDSPVVKGKSYEKVFLSGSPMFGSYSFINILDGREELISHSRRNMVEVAVVVKILRDLYKDWNGSKQKLSIGIVSPYSAQVVAIQEKLGGKYKSSDGFTVKVKSIDGFQGGEEDLIIISTVRSNKSGSIGFLSKPQRINVALTRARHCLWILGNERTLTHGESVWEILIRDAKDRHCFFNADEDKDMAKAILEAKEKLDELDELLNADSILFRNQKWKVVFNDSFLKSFKKLTSDRNRKSVINLLLKLSSGWRPKGRNIESVCERSLHIIKQFKVQGLYTICTIDIVKESNYTQALKVWDILPLEDVPNLVKRMDDIFVRYTDDYINRCKEKYIEGNLEVPKTWAASSEIVRFKNLADNKSGSD</sequence>
<gene>
    <name evidence="1" type="ORF">Pint_21626</name>
</gene>
<proteinExistence type="predicted"/>
<dbReference type="Proteomes" id="UP001163603">
    <property type="component" value="Chromosome 13"/>
</dbReference>
<evidence type="ECO:0000313" key="2">
    <source>
        <dbReference type="Proteomes" id="UP001163603"/>
    </source>
</evidence>
<name>A0ACC0X9L5_9ROSI</name>
<dbReference type="EMBL" id="CM047748">
    <property type="protein sequence ID" value="KAJ0013652.1"/>
    <property type="molecule type" value="Genomic_DNA"/>
</dbReference>